<dbReference type="Gene3D" id="3.40.630.30">
    <property type="match status" value="1"/>
</dbReference>
<dbReference type="SUPFAM" id="SSF55729">
    <property type="entry name" value="Acyl-CoA N-acyltransferases (Nat)"/>
    <property type="match status" value="1"/>
</dbReference>
<dbReference type="PANTHER" id="PTHR43420:SF44">
    <property type="entry name" value="ACETYLTRANSFERASE YPEA"/>
    <property type="match status" value="1"/>
</dbReference>
<dbReference type="CDD" id="cd04301">
    <property type="entry name" value="NAT_SF"/>
    <property type="match status" value="1"/>
</dbReference>
<sequence>MIIITKASINNLPDIYPLFDLYRIFYGQKSDIEAAKNFLNLRMESNESIIFVAYLKNKPIGFTQLFKTFSSVSLESSLILNDLYVDKSSRKKGAGKALLNKAKEYCIDKKYKGLALETHIDNPAQTLYEKLGWKKDSQCFHYFWSPK</sequence>
<dbReference type="InterPro" id="IPR000182">
    <property type="entry name" value="GNAT_dom"/>
</dbReference>
<dbReference type="Proteomes" id="UP000590442">
    <property type="component" value="Unassembled WGS sequence"/>
</dbReference>
<dbReference type="InterPro" id="IPR050680">
    <property type="entry name" value="YpeA/RimI_acetyltransf"/>
</dbReference>
<evidence type="ECO:0000256" key="2">
    <source>
        <dbReference type="ARBA" id="ARBA00023315"/>
    </source>
</evidence>
<dbReference type="GO" id="GO:0016747">
    <property type="term" value="F:acyltransferase activity, transferring groups other than amino-acyl groups"/>
    <property type="evidence" value="ECO:0007669"/>
    <property type="project" value="InterPro"/>
</dbReference>
<evidence type="ECO:0000259" key="3">
    <source>
        <dbReference type="PROSITE" id="PS51186"/>
    </source>
</evidence>
<dbReference type="EMBL" id="JAATJJ010000001">
    <property type="protein sequence ID" value="NJB70553.1"/>
    <property type="molecule type" value="Genomic_DNA"/>
</dbReference>
<comment type="caution">
    <text evidence="4">The sequence shown here is derived from an EMBL/GenBank/DDBJ whole genome shotgun (WGS) entry which is preliminary data.</text>
</comment>
<protein>
    <submittedName>
        <fullName evidence="4">GNAT superfamily N-acetyltransferase</fullName>
    </submittedName>
</protein>
<keyword evidence="2" id="KW-0012">Acyltransferase</keyword>
<keyword evidence="1 4" id="KW-0808">Transferase</keyword>
<dbReference type="AlphaFoldDB" id="A0A846QWA0"/>
<name>A0A846QWA0_9FLAO</name>
<evidence type="ECO:0000313" key="5">
    <source>
        <dbReference type="Proteomes" id="UP000590442"/>
    </source>
</evidence>
<organism evidence="4 5">
    <name type="scientific">Saonia flava</name>
    <dbReference type="NCBI Taxonomy" id="523696"/>
    <lineage>
        <taxon>Bacteria</taxon>
        <taxon>Pseudomonadati</taxon>
        <taxon>Bacteroidota</taxon>
        <taxon>Flavobacteriia</taxon>
        <taxon>Flavobacteriales</taxon>
        <taxon>Flavobacteriaceae</taxon>
        <taxon>Saonia</taxon>
    </lineage>
</organism>
<accession>A0A846QWA0</accession>
<evidence type="ECO:0000256" key="1">
    <source>
        <dbReference type="ARBA" id="ARBA00022679"/>
    </source>
</evidence>
<gene>
    <name evidence="4" type="ORF">GGR42_001015</name>
</gene>
<reference evidence="4 5" key="1">
    <citation type="submission" date="2020-03" db="EMBL/GenBank/DDBJ databases">
        <title>Genomic Encyclopedia of Type Strains, Phase IV (KMG-IV): sequencing the most valuable type-strain genomes for metagenomic binning, comparative biology and taxonomic classification.</title>
        <authorList>
            <person name="Goeker M."/>
        </authorList>
    </citation>
    <scope>NUCLEOTIDE SEQUENCE [LARGE SCALE GENOMIC DNA]</scope>
    <source>
        <strain evidence="4 5">DSM 29762</strain>
    </source>
</reference>
<dbReference type="PANTHER" id="PTHR43420">
    <property type="entry name" value="ACETYLTRANSFERASE"/>
    <property type="match status" value="1"/>
</dbReference>
<dbReference type="InterPro" id="IPR016181">
    <property type="entry name" value="Acyl_CoA_acyltransferase"/>
</dbReference>
<feature type="domain" description="N-acetyltransferase" evidence="3">
    <location>
        <begin position="2"/>
        <end position="147"/>
    </location>
</feature>
<evidence type="ECO:0000313" key="4">
    <source>
        <dbReference type="EMBL" id="NJB70553.1"/>
    </source>
</evidence>
<dbReference type="Pfam" id="PF00583">
    <property type="entry name" value="Acetyltransf_1"/>
    <property type="match status" value="1"/>
</dbReference>
<keyword evidence="5" id="KW-1185">Reference proteome</keyword>
<proteinExistence type="predicted"/>
<dbReference type="RefSeq" id="WP_167961458.1">
    <property type="nucleotide sequence ID" value="NZ_JAATJJ010000001.1"/>
</dbReference>
<dbReference type="PROSITE" id="PS51186">
    <property type="entry name" value="GNAT"/>
    <property type="match status" value="1"/>
</dbReference>